<dbReference type="EMBL" id="VGIY01000270">
    <property type="protein sequence ID" value="MBM3318130.1"/>
    <property type="molecule type" value="Genomic_DNA"/>
</dbReference>
<evidence type="ECO:0000313" key="3">
    <source>
        <dbReference type="EMBL" id="MBM3318130.1"/>
    </source>
</evidence>
<keyword evidence="2" id="KW-1133">Transmembrane helix</keyword>
<evidence type="ECO:0000256" key="1">
    <source>
        <dbReference type="SAM" id="MobiDB-lite"/>
    </source>
</evidence>
<sequence>MSRFRALLLGLALVGSVVLGFFGPAKEPHHVWDYKGFFALYGFAGCALIVFASKALGKHILQRGEDYYRPAGAPPEEAPEADGAHPRGEGEERHRG</sequence>
<feature type="region of interest" description="Disordered" evidence="1">
    <location>
        <begin position="69"/>
        <end position="96"/>
    </location>
</feature>
<dbReference type="Proteomes" id="UP000748308">
    <property type="component" value="Unassembled WGS sequence"/>
</dbReference>
<name>A0A937XAA6_UNCEI</name>
<feature type="transmembrane region" description="Helical" evidence="2">
    <location>
        <begin position="36"/>
        <end position="53"/>
    </location>
</feature>
<comment type="caution">
    <text evidence="3">The sequence shown here is derived from an EMBL/GenBank/DDBJ whole genome shotgun (WGS) entry which is preliminary data.</text>
</comment>
<protein>
    <submittedName>
        <fullName evidence="3">Uncharacterized protein</fullName>
    </submittedName>
</protein>
<evidence type="ECO:0000313" key="4">
    <source>
        <dbReference type="Proteomes" id="UP000748308"/>
    </source>
</evidence>
<dbReference type="AlphaFoldDB" id="A0A937XAA6"/>
<accession>A0A937XAA6</accession>
<keyword evidence="2" id="KW-0812">Transmembrane</keyword>
<evidence type="ECO:0000256" key="2">
    <source>
        <dbReference type="SAM" id="Phobius"/>
    </source>
</evidence>
<keyword evidence="2" id="KW-0472">Membrane</keyword>
<feature type="compositionally biased region" description="Basic and acidic residues" evidence="1">
    <location>
        <begin position="82"/>
        <end position="96"/>
    </location>
</feature>
<gene>
    <name evidence="3" type="ORF">FJY75_09820</name>
</gene>
<proteinExistence type="predicted"/>
<reference evidence="3" key="1">
    <citation type="submission" date="2019-03" db="EMBL/GenBank/DDBJ databases">
        <title>Lake Tanganyika Metagenome-Assembled Genomes (MAGs).</title>
        <authorList>
            <person name="Tran P."/>
        </authorList>
    </citation>
    <scope>NUCLEOTIDE SEQUENCE</scope>
    <source>
        <strain evidence="3">M_DeepCast_400m_m2_100</strain>
    </source>
</reference>
<organism evidence="3 4">
    <name type="scientific">Eiseniibacteriota bacterium</name>
    <dbReference type="NCBI Taxonomy" id="2212470"/>
    <lineage>
        <taxon>Bacteria</taxon>
        <taxon>Candidatus Eiseniibacteriota</taxon>
    </lineage>
</organism>